<organism evidence="1 2">
    <name type="scientific">Chryseobacterium gotjawalense</name>
    <dbReference type="NCBI Taxonomy" id="3042315"/>
    <lineage>
        <taxon>Bacteria</taxon>
        <taxon>Pseudomonadati</taxon>
        <taxon>Bacteroidota</taxon>
        <taxon>Flavobacteriia</taxon>
        <taxon>Flavobacteriales</taxon>
        <taxon>Weeksellaceae</taxon>
        <taxon>Chryseobacterium group</taxon>
        <taxon>Chryseobacterium</taxon>
    </lineage>
</organism>
<sequence>MFTKGSIYFIANYRYEDGGTPTNKILLVVGIDDENSLLLRALTTSQQKIPDDLVKHGCTNNDFFSFFSFLKDRIIGTDKNGGDFSFDKNTFVFFRDNIEVISYKTILSYFPDDAKLMGQLSEVEYKRFLKCITGSKLLRKKHREFLLLNLSD</sequence>
<dbReference type="Proteomes" id="UP001241656">
    <property type="component" value="Chromosome"/>
</dbReference>
<evidence type="ECO:0000313" key="2">
    <source>
        <dbReference type="Proteomes" id="UP001241656"/>
    </source>
</evidence>
<dbReference type="RefSeq" id="WP_282904659.1">
    <property type="nucleotide sequence ID" value="NZ_CP124855.1"/>
</dbReference>
<protein>
    <submittedName>
        <fullName evidence="1">Uncharacterized protein</fullName>
    </submittedName>
</protein>
<reference evidence="1 2" key="1">
    <citation type="submission" date="2023-05" db="EMBL/GenBank/DDBJ databases">
        <title>Genomic insight into Chryseobacterium sp. wdc7 isolated forest soil (Gotjawal).</title>
        <authorList>
            <person name="Park S.-J."/>
        </authorList>
    </citation>
    <scope>NUCLEOTIDE SEQUENCE [LARGE SCALE GENOMIC DNA]</scope>
    <source>
        <strain evidence="2">wdc7</strain>
    </source>
</reference>
<keyword evidence="2" id="KW-1185">Reference proteome</keyword>
<dbReference type="EMBL" id="CP124855">
    <property type="protein sequence ID" value="WHF51309.1"/>
    <property type="molecule type" value="Genomic_DNA"/>
</dbReference>
<gene>
    <name evidence="1" type="ORF">QGN23_12845</name>
</gene>
<evidence type="ECO:0000313" key="1">
    <source>
        <dbReference type="EMBL" id="WHF51309.1"/>
    </source>
</evidence>
<accession>A0ABY8RE75</accession>
<name>A0ABY8RE75_9FLAO</name>
<proteinExistence type="predicted"/>